<name>A0A1E2VEN2_9GAMM</name>
<dbReference type="PANTHER" id="PTHR43065:SF46">
    <property type="entry name" value="C4-DICARBOXYLATE TRANSPORT SENSOR PROTEIN DCTB"/>
    <property type="match status" value="1"/>
</dbReference>
<keyword evidence="12 16" id="KW-1133">Transmembrane helix</keyword>
<dbReference type="Gene3D" id="1.10.287.130">
    <property type="match status" value="1"/>
</dbReference>
<dbReference type="NCBIfam" id="TIGR00229">
    <property type="entry name" value="sensory_box"/>
    <property type="match status" value="1"/>
</dbReference>
<feature type="domain" description="Histidine kinase" evidence="17">
    <location>
        <begin position="525"/>
        <end position="743"/>
    </location>
</feature>
<dbReference type="SUPFAM" id="SSF47384">
    <property type="entry name" value="Homodimeric domain of signal transducing histidine kinase"/>
    <property type="match status" value="1"/>
</dbReference>
<comment type="caution">
    <text evidence="19">The sequence shown here is derived from an EMBL/GenBank/DDBJ whole genome shotgun (WGS) entry which is preliminary data.</text>
</comment>
<evidence type="ECO:0000256" key="14">
    <source>
        <dbReference type="ARBA" id="ARBA00023136"/>
    </source>
</evidence>
<dbReference type="CDD" id="cd12914">
    <property type="entry name" value="PDC1_DGC_like"/>
    <property type="match status" value="1"/>
</dbReference>
<keyword evidence="20" id="KW-1185">Reference proteome</keyword>
<accession>A0A1E2VEN2</accession>
<keyword evidence="13" id="KW-0902">Two-component regulatory system</keyword>
<dbReference type="InterPro" id="IPR036097">
    <property type="entry name" value="HisK_dim/P_sf"/>
</dbReference>
<dbReference type="SMART" id="SM00388">
    <property type="entry name" value="HisKA"/>
    <property type="match status" value="1"/>
</dbReference>
<dbReference type="PRINTS" id="PR00344">
    <property type="entry name" value="BCTRLSENSOR"/>
</dbReference>
<evidence type="ECO:0000256" key="8">
    <source>
        <dbReference type="ARBA" id="ARBA00022692"/>
    </source>
</evidence>
<dbReference type="PANTHER" id="PTHR43065">
    <property type="entry name" value="SENSOR HISTIDINE KINASE"/>
    <property type="match status" value="1"/>
</dbReference>
<dbReference type="Pfam" id="PF13426">
    <property type="entry name" value="PAS_9"/>
    <property type="match status" value="1"/>
</dbReference>
<dbReference type="STRING" id="197479.BFW38_13385"/>
<feature type="transmembrane region" description="Helical" evidence="16">
    <location>
        <begin position="305"/>
        <end position="326"/>
    </location>
</feature>
<evidence type="ECO:0000256" key="13">
    <source>
        <dbReference type="ARBA" id="ARBA00023012"/>
    </source>
</evidence>
<evidence type="ECO:0000256" key="1">
    <source>
        <dbReference type="ARBA" id="ARBA00000085"/>
    </source>
</evidence>
<dbReference type="InterPro" id="IPR000014">
    <property type="entry name" value="PAS"/>
</dbReference>
<keyword evidence="5" id="KW-0997">Cell inner membrane</keyword>
<reference evidence="19 20" key="1">
    <citation type="submission" date="2016-08" db="EMBL/GenBank/DDBJ databases">
        <authorList>
            <person name="Seilhamer J.J."/>
        </authorList>
    </citation>
    <scope>NUCLEOTIDE SEQUENCE [LARGE SCALE GENOMIC DNA]</scope>
    <source>
        <strain evidence="19 20">PH27A</strain>
    </source>
</reference>
<comment type="subcellular location">
    <subcellularLocation>
        <location evidence="2">Cell inner membrane</location>
        <topology evidence="2">Multi-pass membrane protein</topology>
    </subcellularLocation>
</comment>
<dbReference type="InterPro" id="IPR036890">
    <property type="entry name" value="HATPase_C_sf"/>
</dbReference>
<proteinExistence type="predicted"/>
<evidence type="ECO:0000256" key="16">
    <source>
        <dbReference type="SAM" id="Phobius"/>
    </source>
</evidence>
<evidence type="ECO:0000256" key="5">
    <source>
        <dbReference type="ARBA" id="ARBA00022519"/>
    </source>
</evidence>
<gene>
    <name evidence="19" type="ORF">BFW38_13385</name>
</gene>
<dbReference type="GO" id="GO:0005886">
    <property type="term" value="C:plasma membrane"/>
    <property type="evidence" value="ECO:0007669"/>
    <property type="project" value="UniProtKB-SubCell"/>
</dbReference>
<dbReference type="FunFam" id="3.30.450.20:FF:000127">
    <property type="entry name" value="C4-dicarboxylate transport sensor protein"/>
    <property type="match status" value="1"/>
</dbReference>
<dbReference type="SMART" id="SM00091">
    <property type="entry name" value="PAS"/>
    <property type="match status" value="1"/>
</dbReference>
<dbReference type="EC" id="2.7.13.3" evidence="3"/>
<dbReference type="AlphaFoldDB" id="A0A1E2VEN2"/>
<keyword evidence="6" id="KW-0597">Phosphoprotein</keyword>
<feature type="domain" description="PAS" evidence="18">
    <location>
        <begin position="350"/>
        <end position="413"/>
    </location>
</feature>
<evidence type="ECO:0000259" key="17">
    <source>
        <dbReference type="PROSITE" id="PS50109"/>
    </source>
</evidence>
<evidence type="ECO:0000259" key="18">
    <source>
        <dbReference type="PROSITE" id="PS50112"/>
    </source>
</evidence>
<keyword evidence="4" id="KW-1003">Cell membrane</keyword>
<dbReference type="SUPFAM" id="SSF55785">
    <property type="entry name" value="PYP-like sensor domain (PAS domain)"/>
    <property type="match status" value="1"/>
</dbReference>
<dbReference type="PROSITE" id="PS50109">
    <property type="entry name" value="HIS_KIN"/>
    <property type="match status" value="1"/>
</dbReference>
<dbReference type="InterPro" id="IPR003661">
    <property type="entry name" value="HisK_dim/P_dom"/>
</dbReference>
<dbReference type="EMBL" id="MDTQ01000001">
    <property type="protein sequence ID" value="ODC05459.1"/>
    <property type="molecule type" value="Genomic_DNA"/>
</dbReference>
<evidence type="ECO:0000313" key="19">
    <source>
        <dbReference type="EMBL" id="ODC05459.1"/>
    </source>
</evidence>
<dbReference type="SMART" id="SM00387">
    <property type="entry name" value="HATPase_c"/>
    <property type="match status" value="1"/>
</dbReference>
<keyword evidence="7" id="KW-0808">Transferase</keyword>
<dbReference type="CDD" id="cd00130">
    <property type="entry name" value="PAS"/>
    <property type="match status" value="1"/>
</dbReference>
<keyword evidence="10" id="KW-0418">Kinase</keyword>
<evidence type="ECO:0000256" key="6">
    <source>
        <dbReference type="ARBA" id="ARBA00022553"/>
    </source>
</evidence>
<evidence type="ECO:0000256" key="3">
    <source>
        <dbReference type="ARBA" id="ARBA00012438"/>
    </source>
</evidence>
<evidence type="ECO:0000256" key="4">
    <source>
        <dbReference type="ARBA" id="ARBA00022475"/>
    </source>
</evidence>
<evidence type="ECO:0000256" key="15">
    <source>
        <dbReference type="ARBA" id="ARBA00073143"/>
    </source>
</evidence>
<keyword evidence="9" id="KW-0547">Nucleotide-binding</keyword>
<evidence type="ECO:0000313" key="20">
    <source>
        <dbReference type="Proteomes" id="UP000094291"/>
    </source>
</evidence>
<dbReference type="Pfam" id="PF02743">
    <property type="entry name" value="dCache_1"/>
    <property type="match status" value="1"/>
</dbReference>
<organism evidence="19 20">
    <name type="scientific">Terasakiispira papahanaumokuakeensis</name>
    <dbReference type="NCBI Taxonomy" id="197479"/>
    <lineage>
        <taxon>Bacteria</taxon>
        <taxon>Pseudomonadati</taxon>
        <taxon>Pseudomonadota</taxon>
        <taxon>Gammaproteobacteria</taxon>
        <taxon>Oceanospirillales</taxon>
        <taxon>Terasakiispira</taxon>
    </lineage>
</organism>
<protein>
    <recommendedName>
        <fullName evidence="15">C4-dicarboxylate transport sensor protein DctB</fullName>
        <ecNumber evidence="3">2.7.13.3</ecNumber>
    </recommendedName>
</protein>
<dbReference type="InterPro" id="IPR029151">
    <property type="entry name" value="Sensor-like_sf"/>
</dbReference>
<dbReference type="SUPFAM" id="SSF103190">
    <property type="entry name" value="Sensory domain-like"/>
    <property type="match status" value="1"/>
</dbReference>
<dbReference type="Pfam" id="PF02518">
    <property type="entry name" value="HATPase_c"/>
    <property type="match status" value="1"/>
</dbReference>
<sequence length="751" mass="84646">MLEARASRSSRVLMVVIFMIITLGLVTQTARWTWQHELGLLREQAVNELRLYQTSMQGRLAKYEYLAELLTTRENLGRYLSGLNRVDEASASHLQALNLALDSYRVITGVSDIYLMDRQGTTRAASNWWRGTSFIGKNFSFRPYFKQAMAGQSGRFYGLGTTSGARGYYFSYPVMQGDDVLGVLVVKIDINQIEQPWSDPNGELLVTDPDGVVFISSRPEWRLKTLKPLSEERRQQLRDSLRYAGQSLDPLPIEAQQRLPDRDHEVMVWKERFPSASYLHLTEPMPEAGWELHILKQLTPVRQQVYFSMLLTALGMLALGLIGLFLRQRRRVHDQRHAFERAAQKALELNEARIRHIIDSTRAGLVTLSAEGTIRAFNPMAEAMFERDRLALDGEPFKQLIDPVDMQAVEHALMKMEGQPLEVSGLTANRRRFPLELTVSPLGDGERLLTLYDVSERKAQEGALRQAHDELEARVEARTADLSASNMRLLQEIEEHRCTEVRLRQTQDELVQAGKLAVLGQLSASINHELNQPITAIRAYAENGRAFLQRGAAERADANMVEIVGLAERMSEISAQLKMFARKSADQLAPVSVQAACQYALNLYRQRIQTEQVRVVTEWPEETLYVQADMVRLEQVMVNLISNALHAMEGVAEPVLTLRATRHQQQVDIRICDNGPGIPDAHLGKLFDPFFTTKESGKGLGLGLSISQRIIEELGGDLAAHNREGDANTLTGAELVITLPVVRYEGHEFSP</sequence>
<keyword evidence="8 16" id="KW-0812">Transmembrane</keyword>
<feature type="transmembrane region" description="Helical" evidence="16">
    <location>
        <begin position="12"/>
        <end position="34"/>
    </location>
</feature>
<dbReference type="GO" id="GO:0000155">
    <property type="term" value="F:phosphorelay sensor kinase activity"/>
    <property type="evidence" value="ECO:0007669"/>
    <property type="project" value="InterPro"/>
</dbReference>
<keyword evidence="11" id="KW-0067">ATP-binding</keyword>
<dbReference type="InterPro" id="IPR004358">
    <property type="entry name" value="Sig_transdc_His_kin-like_C"/>
</dbReference>
<evidence type="ECO:0000256" key="2">
    <source>
        <dbReference type="ARBA" id="ARBA00004429"/>
    </source>
</evidence>
<dbReference type="Gene3D" id="3.30.565.10">
    <property type="entry name" value="Histidine kinase-like ATPase, C-terminal domain"/>
    <property type="match status" value="1"/>
</dbReference>
<comment type="catalytic activity">
    <reaction evidence="1">
        <text>ATP + protein L-histidine = ADP + protein N-phospho-L-histidine.</text>
        <dbReference type="EC" id="2.7.13.3"/>
    </reaction>
</comment>
<dbReference type="Pfam" id="PF00512">
    <property type="entry name" value="HisKA"/>
    <property type="match status" value="1"/>
</dbReference>
<dbReference type="FunFam" id="1.10.287.130:FF:000049">
    <property type="entry name" value="C4-dicarboxylate transport sensor protein DctB"/>
    <property type="match status" value="1"/>
</dbReference>
<dbReference type="CDD" id="cd00082">
    <property type="entry name" value="HisKA"/>
    <property type="match status" value="1"/>
</dbReference>
<dbReference type="Gene3D" id="3.30.450.20">
    <property type="entry name" value="PAS domain"/>
    <property type="match status" value="3"/>
</dbReference>
<dbReference type="PROSITE" id="PS50112">
    <property type="entry name" value="PAS"/>
    <property type="match status" value="1"/>
</dbReference>
<keyword evidence="14 16" id="KW-0472">Membrane</keyword>
<dbReference type="GO" id="GO:0005524">
    <property type="term" value="F:ATP binding"/>
    <property type="evidence" value="ECO:0007669"/>
    <property type="project" value="UniProtKB-KW"/>
</dbReference>
<dbReference type="InterPro" id="IPR005467">
    <property type="entry name" value="His_kinase_dom"/>
</dbReference>
<evidence type="ECO:0000256" key="9">
    <source>
        <dbReference type="ARBA" id="ARBA00022741"/>
    </source>
</evidence>
<evidence type="ECO:0000256" key="11">
    <source>
        <dbReference type="ARBA" id="ARBA00022840"/>
    </source>
</evidence>
<dbReference type="InterPro" id="IPR003594">
    <property type="entry name" value="HATPase_dom"/>
</dbReference>
<evidence type="ECO:0000256" key="10">
    <source>
        <dbReference type="ARBA" id="ARBA00022777"/>
    </source>
</evidence>
<dbReference type="SUPFAM" id="SSF55874">
    <property type="entry name" value="ATPase domain of HSP90 chaperone/DNA topoisomerase II/histidine kinase"/>
    <property type="match status" value="1"/>
</dbReference>
<dbReference type="InterPro" id="IPR035965">
    <property type="entry name" value="PAS-like_dom_sf"/>
</dbReference>
<dbReference type="InterPro" id="IPR033479">
    <property type="entry name" value="dCache_1"/>
</dbReference>
<evidence type="ECO:0000256" key="12">
    <source>
        <dbReference type="ARBA" id="ARBA00022989"/>
    </source>
</evidence>
<evidence type="ECO:0000256" key="7">
    <source>
        <dbReference type="ARBA" id="ARBA00022679"/>
    </source>
</evidence>
<dbReference type="Proteomes" id="UP000094291">
    <property type="component" value="Unassembled WGS sequence"/>
</dbReference>